<dbReference type="OMA" id="HIRLHHT"/>
<dbReference type="KEGG" id="pfy:PFICI_00566"/>
<dbReference type="EMBL" id="KI912109">
    <property type="protein sequence ID" value="ETS86738.1"/>
    <property type="molecule type" value="Genomic_DNA"/>
</dbReference>
<evidence type="ECO:0000313" key="2">
    <source>
        <dbReference type="EMBL" id="ETS86738.1"/>
    </source>
</evidence>
<keyword evidence="3" id="KW-1185">Reference proteome</keyword>
<dbReference type="AlphaFoldDB" id="W3XL24"/>
<evidence type="ECO:0000313" key="3">
    <source>
        <dbReference type="Proteomes" id="UP000030651"/>
    </source>
</evidence>
<feature type="chain" id="PRO_5004834739" description="AA1-like domain-containing protein" evidence="1">
    <location>
        <begin position="18"/>
        <end position="94"/>
    </location>
</feature>
<keyword evidence="1" id="KW-0732">Signal</keyword>
<dbReference type="Proteomes" id="UP000030651">
    <property type="component" value="Unassembled WGS sequence"/>
</dbReference>
<dbReference type="HOGENOM" id="CLU_2386891_0_0_1"/>
<dbReference type="eggNOG" id="ENOG502T125">
    <property type="taxonomic scope" value="Eukaryota"/>
</dbReference>
<organism evidence="2 3">
    <name type="scientific">Pestalotiopsis fici (strain W106-1 / CGMCC3.15140)</name>
    <dbReference type="NCBI Taxonomy" id="1229662"/>
    <lineage>
        <taxon>Eukaryota</taxon>
        <taxon>Fungi</taxon>
        <taxon>Dikarya</taxon>
        <taxon>Ascomycota</taxon>
        <taxon>Pezizomycotina</taxon>
        <taxon>Sordariomycetes</taxon>
        <taxon>Xylariomycetidae</taxon>
        <taxon>Amphisphaeriales</taxon>
        <taxon>Sporocadaceae</taxon>
        <taxon>Pestalotiopsis</taxon>
    </lineage>
</organism>
<reference evidence="3" key="1">
    <citation type="journal article" date="2015" name="BMC Genomics">
        <title>Genomic and transcriptomic analysis of the endophytic fungus Pestalotiopsis fici reveals its lifestyle and high potential for synthesis of natural products.</title>
        <authorList>
            <person name="Wang X."/>
            <person name="Zhang X."/>
            <person name="Liu L."/>
            <person name="Xiang M."/>
            <person name="Wang W."/>
            <person name="Sun X."/>
            <person name="Che Y."/>
            <person name="Guo L."/>
            <person name="Liu G."/>
            <person name="Guo L."/>
            <person name="Wang C."/>
            <person name="Yin W.B."/>
            <person name="Stadler M."/>
            <person name="Zhang X."/>
            <person name="Liu X."/>
        </authorList>
    </citation>
    <scope>NUCLEOTIDE SEQUENCE [LARGE SCALE GENOMIC DNA]</scope>
    <source>
        <strain evidence="3">W106-1 / CGMCC3.15140</strain>
    </source>
</reference>
<accession>W3XL24</accession>
<protein>
    <recommendedName>
        <fullName evidence="4">AA1-like domain-containing protein</fullName>
    </recommendedName>
</protein>
<gene>
    <name evidence="2" type="ORF">PFICI_00566</name>
</gene>
<evidence type="ECO:0000256" key="1">
    <source>
        <dbReference type="SAM" id="SignalP"/>
    </source>
</evidence>
<dbReference type="InParanoid" id="W3XL24"/>
<evidence type="ECO:0008006" key="4">
    <source>
        <dbReference type="Google" id="ProtNLM"/>
    </source>
</evidence>
<dbReference type="RefSeq" id="XP_007827338.1">
    <property type="nucleotide sequence ID" value="XM_007829147.1"/>
</dbReference>
<name>W3XL24_PESFW</name>
<sequence length="94" mass="9853">MSLSTSAALVTATTTLAAVALNETMTISGFGYRGNNPEPQIFFTLAVDSSNTVGCAVVDYDVPGMGYPCDDVDFTFDVLSSTGSELRLHHVVNG</sequence>
<feature type="signal peptide" evidence="1">
    <location>
        <begin position="1"/>
        <end position="17"/>
    </location>
</feature>
<dbReference type="GeneID" id="19265579"/>
<proteinExistence type="predicted"/>
<dbReference type="OrthoDB" id="5235486at2759"/>